<name>A0A484AQM7_DRONA</name>
<evidence type="ECO:0000313" key="2">
    <source>
        <dbReference type="EMBL" id="TDG38734.1"/>
    </source>
</evidence>
<sequence>MADHSGRAQLSVPALRLIKRSASASPIPSGKPQTTSTFKRSPVLTRSSPKPANSLNMSSAVRLIKFESRIDYAEDVSSTPAAQLEALAIRRDRVKVISVANALPPCVSAPFASSGGCRLPPVDTGVLHGDYLRWPTFRDLFTAIYIQNPRLTPVEKLFHLN</sequence>
<comment type="caution">
    <text evidence="2">The sequence shown here is derived from an EMBL/GenBank/DDBJ whole genome shotgun (WGS) entry which is preliminary data.</text>
</comment>
<reference evidence="2 3" key="1">
    <citation type="journal article" date="2019" name="J. Hered.">
        <title>An Improved Genome Assembly for Drosophila navojoa, the Basal Species in the mojavensis Cluster.</title>
        <authorList>
            <person name="Vanderlinde T."/>
            <person name="Dupim E.G."/>
            <person name="Nazario-Yepiz N.O."/>
            <person name="Carvalho A.B."/>
        </authorList>
    </citation>
    <scope>NUCLEOTIDE SEQUENCE [LARGE SCALE GENOMIC DNA]</scope>
    <source>
        <strain evidence="2">Navoj_Jal97</strain>
        <tissue evidence="2">Whole organism</tissue>
    </source>
</reference>
<feature type="region of interest" description="Disordered" evidence="1">
    <location>
        <begin position="21"/>
        <end position="54"/>
    </location>
</feature>
<dbReference type="AlphaFoldDB" id="A0A484AQM7"/>
<keyword evidence="3" id="KW-1185">Reference proteome</keyword>
<feature type="compositionally biased region" description="Polar residues" evidence="1">
    <location>
        <begin position="22"/>
        <end position="54"/>
    </location>
</feature>
<organism evidence="2 3">
    <name type="scientific">Drosophila navojoa</name>
    <name type="common">Fruit fly</name>
    <dbReference type="NCBI Taxonomy" id="7232"/>
    <lineage>
        <taxon>Eukaryota</taxon>
        <taxon>Metazoa</taxon>
        <taxon>Ecdysozoa</taxon>
        <taxon>Arthropoda</taxon>
        <taxon>Hexapoda</taxon>
        <taxon>Insecta</taxon>
        <taxon>Pterygota</taxon>
        <taxon>Neoptera</taxon>
        <taxon>Endopterygota</taxon>
        <taxon>Diptera</taxon>
        <taxon>Brachycera</taxon>
        <taxon>Muscomorpha</taxon>
        <taxon>Ephydroidea</taxon>
        <taxon>Drosophilidae</taxon>
        <taxon>Drosophila</taxon>
    </lineage>
</organism>
<evidence type="ECO:0000256" key="1">
    <source>
        <dbReference type="SAM" id="MobiDB-lite"/>
    </source>
</evidence>
<evidence type="ECO:0000313" key="3">
    <source>
        <dbReference type="Proteomes" id="UP000295192"/>
    </source>
</evidence>
<dbReference type="Proteomes" id="UP000295192">
    <property type="component" value="Unassembled WGS sequence"/>
</dbReference>
<protein>
    <submittedName>
        <fullName evidence="2">Uncharacterized protein</fullName>
    </submittedName>
</protein>
<dbReference type="EMBL" id="LSRL02002095">
    <property type="protein sequence ID" value="TDG38734.1"/>
    <property type="molecule type" value="Genomic_DNA"/>
</dbReference>
<gene>
    <name evidence="2" type="ORF">AWZ03_014844</name>
</gene>
<proteinExistence type="predicted"/>
<accession>A0A484AQM7</accession>